<dbReference type="OrthoDB" id="6159213at2759"/>
<dbReference type="AlphaFoldDB" id="A0A9P0CT24"/>
<proteinExistence type="predicted"/>
<protein>
    <recommendedName>
        <fullName evidence="1">MADF domain-containing protein</fullName>
    </recommendedName>
</protein>
<accession>A0A9P0CT24</accession>
<evidence type="ECO:0000313" key="3">
    <source>
        <dbReference type="Proteomes" id="UP001153636"/>
    </source>
</evidence>
<evidence type="ECO:0000313" key="2">
    <source>
        <dbReference type="EMBL" id="CAH1107774.1"/>
    </source>
</evidence>
<sequence length="120" mass="13769">MSSQVQYQCAYCKFFINSYCEDYMEHICFSEKLKNLPTDKNYAIVLSGQHNNVLELVEDPSTTRPAASPTEGSLDDEMLISLVQSKRALWDHRLPVAQRSPAKIRQMWESIAQELEGIIK</sequence>
<organism evidence="2 3">
    <name type="scientific">Psylliodes chrysocephalus</name>
    <dbReference type="NCBI Taxonomy" id="3402493"/>
    <lineage>
        <taxon>Eukaryota</taxon>
        <taxon>Metazoa</taxon>
        <taxon>Ecdysozoa</taxon>
        <taxon>Arthropoda</taxon>
        <taxon>Hexapoda</taxon>
        <taxon>Insecta</taxon>
        <taxon>Pterygota</taxon>
        <taxon>Neoptera</taxon>
        <taxon>Endopterygota</taxon>
        <taxon>Coleoptera</taxon>
        <taxon>Polyphaga</taxon>
        <taxon>Cucujiformia</taxon>
        <taxon>Chrysomeloidea</taxon>
        <taxon>Chrysomelidae</taxon>
        <taxon>Galerucinae</taxon>
        <taxon>Alticini</taxon>
        <taxon>Psylliodes</taxon>
    </lineage>
</organism>
<evidence type="ECO:0000259" key="1">
    <source>
        <dbReference type="Pfam" id="PF10545"/>
    </source>
</evidence>
<dbReference type="EMBL" id="OV651815">
    <property type="protein sequence ID" value="CAH1107774.1"/>
    <property type="molecule type" value="Genomic_DNA"/>
</dbReference>
<name>A0A9P0CT24_9CUCU</name>
<keyword evidence="3" id="KW-1185">Reference proteome</keyword>
<dbReference type="Proteomes" id="UP001153636">
    <property type="component" value="Chromosome 3"/>
</dbReference>
<reference evidence="2" key="1">
    <citation type="submission" date="2022-01" db="EMBL/GenBank/DDBJ databases">
        <authorList>
            <person name="King R."/>
        </authorList>
    </citation>
    <scope>NUCLEOTIDE SEQUENCE</scope>
</reference>
<gene>
    <name evidence="2" type="ORF">PSYICH_LOCUS9259</name>
</gene>
<feature type="domain" description="MADF" evidence="1">
    <location>
        <begin position="79"/>
        <end position="116"/>
    </location>
</feature>
<dbReference type="Pfam" id="PF10545">
    <property type="entry name" value="MADF_DNA_bdg"/>
    <property type="match status" value="1"/>
</dbReference>
<dbReference type="InterPro" id="IPR006578">
    <property type="entry name" value="MADF-dom"/>
</dbReference>